<accession>A0ABS3QS01</accession>
<dbReference type="InterPro" id="IPR036390">
    <property type="entry name" value="WH_DNA-bd_sf"/>
</dbReference>
<dbReference type="Proteomes" id="UP000666915">
    <property type="component" value="Unassembled WGS sequence"/>
</dbReference>
<gene>
    <name evidence="5" type="ORF">J4557_03740</name>
</gene>
<dbReference type="Pfam" id="PF01638">
    <property type="entry name" value="HxlR"/>
    <property type="match status" value="1"/>
</dbReference>
<evidence type="ECO:0000256" key="3">
    <source>
        <dbReference type="ARBA" id="ARBA00023163"/>
    </source>
</evidence>
<dbReference type="PANTHER" id="PTHR33204:SF18">
    <property type="entry name" value="TRANSCRIPTIONAL REGULATORY PROTEIN"/>
    <property type="match status" value="1"/>
</dbReference>
<keyword evidence="6" id="KW-1185">Reference proteome</keyword>
<feature type="domain" description="HTH hxlR-type" evidence="4">
    <location>
        <begin position="17"/>
        <end position="117"/>
    </location>
</feature>
<protein>
    <submittedName>
        <fullName evidence="5">Helix-turn-helix transcriptional regulator</fullName>
    </submittedName>
</protein>
<dbReference type="PROSITE" id="PS51118">
    <property type="entry name" value="HTH_HXLR"/>
    <property type="match status" value="1"/>
</dbReference>
<dbReference type="RefSeq" id="WP_208264911.1">
    <property type="nucleotide sequence ID" value="NZ_BAAAGM010000085.1"/>
</dbReference>
<comment type="caution">
    <text evidence="5">The sequence shown here is derived from an EMBL/GenBank/DDBJ whole genome shotgun (WGS) entry which is preliminary data.</text>
</comment>
<organism evidence="5 6">
    <name type="scientific">Actinomadura nitritigenes</name>
    <dbReference type="NCBI Taxonomy" id="134602"/>
    <lineage>
        <taxon>Bacteria</taxon>
        <taxon>Bacillati</taxon>
        <taxon>Actinomycetota</taxon>
        <taxon>Actinomycetes</taxon>
        <taxon>Streptosporangiales</taxon>
        <taxon>Thermomonosporaceae</taxon>
        <taxon>Actinomadura</taxon>
    </lineage>
</organism>
<evidence type="ECO:0000313" key="5">
    <source>
        <dbReference type="EMBL" id="MBO2436626.1"/>
    </source>
</evidence>
<dbReference type="EMBL" id="JAGEOK010000002">
    <property type="protein sequence ID" value="MBO2436626.1"/>
    <property type="molecule type" value="Genomic_DNA"/>
</dbReference>
<reference evidence="5 6" key="1">
    <citation type="submission" date="2021-03" db="EMBL/GenBank/DDBJ databases">
        <authorList>
            <person name="Kanchanasin P."/>
            <person name="Saeng-In P."/>
            <person name="Phongsopitanun W."/>
            <person name="Yuki M."/>
            <person name="Kudo T."/>
            <person name="Ohkuma M."/>
            <person name="Tanasupawat S."/>
        </authorList>
    </citation>
    <scope>NUCLEOTIDE SEQUENCE [LARGE SCALE GENOMIC DNA]</scope>
    <source>
        <strain evidence="5 6">L46</strain>
    </source>
</reference>
<keyword evidence="2" id="KW-0238">DNA-binding</keyword>
<dbReference type="SUPFAM" id="SSF46785">
    <property type="entry name" value="Winged helix' DNA-binding domain"/>
    <property type="match status" value="1"/>
</dbReference>
<keyword evidence="1" id="KW-0805">Transcription regulation</keyword>
<evidence type="ECO:0000313" key="6">
    <source>
        <dbReference type="Proteomes" id="UP000666915"/>
    </source>
</evidence>
<keyword evidence="3" id="KW-0804">Transcription</keyword>
<dbReference type="InterPro" id="IPR036388">
    <property type="entry name" value="WH-like_DNA-bd_sf"/>
</dbReference>
<name>A0ABS3QS01_9ACTN</name>
<dbReference type="Gene3D" id="1.10.10.10">
    <property type="entry name" value="Winged helix-like DNA-binding domain superfamily/Winged helix DNA-binding domain"/>
    <property type="match status" value="1"/>
</dbReference>
<evidence type="ECO:0000259" key="4">
    <source>
        <dbReference type="PROSITE" id="PS51118"/>
    </source>
</evidence>
<evidence type="ECO:0000256" key="2">
    <source>
        <dbReference type="ARBA" id="ARBA00023125"/>
    </source>
</evidence>
<dbReference type="InterPro" id="IPR002577">
    <property type="entry name" value="HTH_HxlR"/>
</dbReference>
<evidence type="ECO:0000256" key="1">
    <source>
        <dbReference type="ARBA" id="ARBA00023015"/>
    </source>
</evidence>
<proteinExistence type="predicted"/>
<dbReference type="PANTHER" id="PTHR33204">
    <property type="entry name" value="TRANSCRIPTIONAL REGULATOR, MARR FAMILY"/>
    <property type="match status" value="1"/>
</dbReference>
<sequence length="143" mass="16093">MDTARHDRWPLTYRRDCPSRTVIEVLANKWTLYVLAALRRGDGPMRFNELRRALDGITQKMLTQTLRALERDGLVSRTVYPTVPPRVEYGLTPLGAEAGRLTSAIADWAVAHVPDVLTARESFDARPEPAPLDLDAHVKAYGR</sequence>